<organism evidence="12 13">
    <name type="scientific">Lasiosphaeria ovina</name>
    <dbReference type="NCBI Taxonomy" id="92902"/>
    <lineage>
        <taxon>Eukaryota</taxon>
        <taxon>Fungi</taxon>
        <taxon>Dikarya</taxon>
        <taxon>Ascomycota</taxon>
        <taxon>Pezizomycotina</taxon>
        <taxon>Sordariomycetes</taxon>
        <taxon>Sordariomycetidae</taxon>
        <taxon>Sordariales</taxon>
        <taxon>Lasiosphaeriaceae</taxon>
        <taxon>Lasiosphaeria</taxon>
    </lineage>
</organism>
<gene>
    <name evidence="12" type="ORF">B0T24DRAFT_534313</name>
</gene>
<accession>A0AAE0K0P2</accession>
<evidence type="ECO:0000256" key="8">
    <source>
        <dbReference type="ARBA" id="ARBA00047454"/>
    </source>
</evidence>
<dbReference type="InterPro" id="IPR000719">
    <property type="entry name" value="Prot_kinase_dom"/>
</dbReference>
<dbReference type="InterPro" id="IPR000961">
    <property type="entry name" value="AGC-kinase_C"/>
</dbReference>
<keyword evidence="13" id="KW-1185">Reference proteome</keyword>
<dbReference type="GO" id="GO:0004691">
    <property type="term" value="F:cAMP-dependent protein kinase activity"/>
    <property type="evidence" value="ECO:0007669"/>
    <property type="project" value="UniProtKB-EC"/>
</dbReference>
<evidence type="ECO:0000313" key="12">
    <source>
        <dbReference type="EMBL" id="KAK3367405.1"/>
    </source>
</evidence>
<feature type="domain" description="Protein kinase" evidence="10">
    <location>
        <begin position="1"/>
        <end position="268"/>
    </location>
</feature>
<comment type="catalytic activity">
    <reaction evidence="7">
        <text>L-threonyl-[protein] + ATP = O-phospho-L-threonyl-[protein] + ADP + H(+)</text>
        <dbReference type="Rhea" id="RHEA:46608"/>
        <dbReference type="Rhea" id="RHEA-COMP:11060"/>
        <dbReference type="Rhea" id="RHEA-COMP:11605"/>
        <dbReference type="ChEBI" id="CHEBI:15378"/>
        <dbReference type="ChEBI" id="CHEBI:30013"/>
        <dbReference type="ChEBI" id="CHEBI:30616"/>
        <dbReference type="ChEBI" id="CHEBI:61977"/>
        <dbReference type="ChEBI" id="CHEBI:456216"/>
        <dbReference type="EC" id="2.7.11.11"/>
    </reaction>
</comment>
<dbReference type="EC" id="2.7.11.11" evidence="1"/>
<keyword evidence="4" id="KW-0547">Nucleotide-binding</keyword>
<dbReference type="InterPro" id="IPR011009">
    <property type="entry name" value="Kinase-like_dom_sf"/>
</dbReference>
<name>A0AAE0K0P2_9PEZI</name>
<comment type="caution">
    <text evidence="12">The sequence shown here is derived from an EMBL/GenBank/DDBJ whole genome shotgun (WGS) entry which is preliminary data.</text>
</comment>
<comment type="catalytic activity">
    <reaction evidence="8">
        <text>L-seryl-[protein] + ATP = O-phospho-L-seryl-[protein] + ADP + H(+)</text>
        <dbReference type="Rhea" id="RHEA:17989"/>
        <dbReference type="Rhea" id="RHEA-COMP:9863"/>
        <dbReference type="Rhea" id="RHEA-COMP:11604"/>
        <dbReference type="ChEBI" id="CHEBI:15378"/>
        <dbReference type="ChEBI" id="CHEBI:29999"/>
        <dbReference type="ChEBI" id="CHEBI:30616"/>
        <dbReference type="ChEBI" id="CHEBI:83421"/>
        <dbReference type="ChEBI" id="CHEBI:456216"/>
        <dbReference type="EC" id="2.7.11.11"/>
    </reaction>
</comment>
<protein>
    <recommendedName>
        <fullName evidence="1">cAMP-dependent protein kinase</fullName>
        <ecNumber evidence="1">2.7.11.11</ecNumber>
    </recommendedName>
</protein>
<feature type="region of interest" description="Disordered" evidence="9">
    <location>
        <begin position="282"/>
        <end position="313"/>
    </location>
</feature>
<feature type="domain" description="AGC-kinase C-terminal" evidence="11">
    <location>
        <begin position="269"/>
        <end position="313"/>
    </location>
</feature>
<dbReference type="EMBL" id="JAULSN010000007">
    <property type="protein sequence ID" value="KAK3367405.1"/>
    <property type="molecule type" value="Genomic_DNA"/>
</dbReference>
<dbReference type="PANTHER" id="PTHR24353">
    <property type="entry name" value="CYCLIC NUCLEOTIDE-DEPENDENT PROTEIN KINASE"/>
    <property type="match status" value="1"/>
</dbReference>
<dbReference type="GO" id="GO:0005524">
    <property type="term" value="F:ATP binding"/>
    <property type="evidence" value="ECO:0007669"/>
    <property type="project" value="UniProtKB-KW"/>
</dbReference>
<dbReference type="AlphaFoldDB" id="A0AAE0K0P2"/>
<dbReference type="SUPFAM" id="SSF56112">
    <property type="entry name" value="Protein kinase-like (PK-like)"/>
    <property type="match status" value="1"/>
</dbReference>
<evidence type="ECO:0000256" key="7">
    <source>
        <dbReference type="ARBA" id="ARBA00047292"/>
    </source>
</evidence>
<evidence type="ECO:0000256" key="5">
    <source>
        <dbReference type="ARBA" id="ARBA00022777"/>
    </source>
</evidence>
<proteinExistence type="predicted"/>
<evidence type="ECO:0000313" key="13">
    <source>
        <dbReference type="Proteomes" id="UP001287356"/>
    </source>
</evidence>
<evidence type="ECO:0000259" key="10">
    <source>
        <dbReference type="PROSITE" id="PS50011"/>
    </source>
</evidence>
<evidence type="ECO:0000256" key="3">
    <source>
        <dbReference type="ARBA" id="ARBA00022679"/>
    </source>
</evidence>
<evidence type="ECO:0000256" key="9">
    <source>
        <dbReference type="SAM" id="MobiDB-lite"/>
    </source>
</evidence>
<feature type="compositionally biased region" description="Acidic residues" evidence="9">
    <location>
        <begin position="303"/>
        <end position="313"/>
    </location>
</feature>
<keyword evidence="3" id="KW-0808">Transferase</keyword>
<evidence type="ECO:0000256" key="2">
    <source>
        <dbReference type="ARBA" id="ARBA00022527"/>
    </source>
</evidence>
<evidence type="ECO:0000259" key="11">
    <source>
        <dbReference type="PROSITE" id="PS51285"/>
    </source>
</evidence>
<dbReference type="Gene3D" id="3.30.200.20">
    <property type="entry name" value="Phosphorylase Kinase, domain 1"/>
    <property type="match status" value="1"/>
</dbReference>
<dbReference type="PROSITE" id="PS50011">
    <property type="entry name" value="PROTEIN_KINASE_DOM"/>
    <property type="match status" value="1"/>
</dbReference>
<evidence type="ECO:0000256" key="1">
    <source>
        <dbReference type="ARBA" id="ARBA00012444"/>
    </source>
</evidence>
<dbReference type="PROSITE" id="PS51285">
    <property type="entry name" value="AGC_KINASE_CTER"/>
    <property type="match status" value="1"/>
</dbReference>
<sequence length="313" mass="35284">YRFLRTIGLSTRSRVVLAKSLLNGTLYAVKILKCKTQVEKNWTQQTNDLLRIWRSLLSPTLLSLERVFCHAGRLYMFSEFIAGGELSSLHNKVPVHFQNHVAKFYAAQVAQALGSLHKQDIVYRNIHPDNIMLSPQGHIKLVGFGFAKVLRDTDSTRTICGCHDYLAPEVLTSEGTTMASDWWSWGVLIYFMLAGTNPFHQEALDKHGNVIGPLLYQNILRCEVDFPHWLGDQATSLIRSLLARDPASRLGGKTGRDALALILAHPWFSDVSWETLRDTKAPFIPPADDTDKNGGSLNKYDESDNEESEDDER</sequence>
<keyword evidence="6" id="KW-0067">ATP-binding</keyword>
<reference evidence="12" key="2">
    <citation type="submission" date="2023-06" db="EMBL/GenBank/DDBJ databases">
        <authorList>
            <consortium name="Lawrence Berkeley National Laboratory"/>
            <person name="Haridas S."/>
            <person name="Hensen N."/>
            <person name="Bonometti L."/>
            <person name="Westerberg I."/>
            <person name="Brannstrom I.O."/>
            <person name="Guillou S."/>
            <person name="Cros-Aarteil S."/>
            <person name="Calhoun S."/>
            <person name="Kuo A."/>
            <person name="Mondo S."/>
            <person name="Pangilinan J."/>
            <person name="Riley R."/>
            <person name="Labutti K."/>
            <person name="Andreopoulos B."/>
            <person name="Lipzen A."/>
            <person name="Chen C."/>
            <person name="Yanf M."/>
            <person name="Daum C."/>
            <person name="Ng V."/>
            <person name="Clum A."/>
            <person name="Steindorff A."/>
            <person name="Ohm R."/>
            <person name="Martin F."/>
            <person name="Silar P."/>
            <person name="Natvig D."/>
            <person name="Lalanne C."/>
            <person name="Gautier V."/>
            <person name="Ament-Velasquez S.L."/>
            <person name="Kruys A."/>
            <person name="Hutchinson M.I."/>
            <person name="Powell A.J."/>
            <person name="Barry K."/>
            <person name="Miller A.N."/>
            <person name="Grigoriev I.V."/>
            <person name="Debuchy R."/>
            <person name="Gladieux P."/>
            <person name="Thoren M.H."/>
            <person name="Johannesson H."/>
        </authorList>
    </citation>
    <scope>NUCLEOTIDE SEQUENCE</scope>
    <source>
        <strain evidence="12">CBS 958.72</strain>
    </source>
</reference>
<evidence type="ECO:0000256" key="4">
    <source>
        <dbReference type="ARBA" id="ARBA00022741"/>
    </source>
</evidence>
<dbReference type="Gene3D" id="1.10.510.10">
    <property type="entry name" value="Transferase(Phosphotransferase) domain 1"/>
    <property type="match status" value="1"/>
</dbReference>
<evidence type="ECO:0000256" key="6">
    <source>
        <dbReference type="ARBA" id="ARBA00022840"/>
    </source>
</evidence>
<reference evidence="12" key="1">
    <citation type="journal article" date="2023" name="Mol. Phylogenet. Evol.">
        <title>Genome-scale phylogeny and comparative genomics of the fungal order Sordariales.</title>
        <authorList>
            <person name="Hensen N."/>
            <person name="Bonometti L."/>
            <person name="Westerberg I."/>
            <person name="Brannstrom I.O."/>
            <person name="Guillou S."/>
            <person name="Cros-Aarteil S."/>
            <person name="Calhoun S."/>
            <person name="Haridas S."/>
            <person name="Kuo A."/>
            <person name="Mondo S."/>
            <person name="Pangilinan J."/>
            <person name="Riley R."/>
            <person name="LaButti K."/>
            <person name="Andreopoulos B."/>
            <person name="Lipzen A."/>
            <person name="Chen C."/>
            <person name="Yan M."/>
            <person name="Daum C."/>
            <person name="Ng V."/>
            <person name="Clum A."/>
            <person name="Steindorff A."/>
            <person name="Ohm R.A."/>
            <person name="Martin F."/>
            <person name="Silar P."/>
            <person name="Natvig D.O."/>
            <person name="Lalanne C."/>
            <person name="Gautier V."/>
            <person name="Ament-Velasquez S.L."/>
            <person name="Kruys A."/>
            <person name="Hutchinson M.I."/>
            <person name="Powell A.J."/>
            <person name="Barry K."/>
            <person name="Miller A.N."/>
            <person name="Grigoriev I.V."/>
            <person name="Debuchy R."/>
            <person name="Gladieux P."/>
            <person name="Hiltunen Thoren M."/>
            <person name="Johannesson H."/>
        </authorList>
    </citation>
    <scope>NUCLEOTIDE SEQUENCE</scope>
    <source>
        <strain evidence="12">CBS 958.72</strain>
    </source>
</reference>
<keyword evidence="5 12" id="KW-0418">Kinase</keyword>
<dbReference type="Proteomes" id="UP001287356">
    <property type="component" value="Unassembled WGS sequence"/>
</dbReference>
<feature type="non-terminal residue" evidence="12">
    <location>
        <position position="1"/>
    </location>
</feature>
<dbReference type="Pfam" id="PF00069">
    <property type="entry name" value="Pkinase"/>
    <property type="match status" value="1"/>
</dbReference>
<keyword evidence="2" id="KW-0723">Serine/threonine-protein kinase</keyword>